<dbReference type="EMBL" id="WJND01000018">
    <property type="protein sequence ID" value="MRG90107.1"/>
    <property type="molecule type" value="Genomic_DNA"/>
</dbReference>
<reference evidence="1 3" key="2">
    <citation type="submission" date="2019-11" db="EMBL/GenBank/DDBJ databases">
        <title>Draft genome sequence of 12 host-associated Lactobacillus reuteri rodent strains.</title>
        <authorList>
            <person name="Zhang S."/>
            <person name="Ozcam M."/>
            <person name="Van Pijkeren J.P."/>
        </authorList>
    </citation>
    <scope>NUCLEOTIDE SEQUENCE [LARGE SCALE GENOMIC DNA]</scope>
    <source>
        <strain evidence="1 3">N4I</strain>
    </source>
</reference>
<evidence type="ECO:0000313" key="2">
    <source>
        <dbReference type="EMBL" id="RMX26581.1"/>
    </source>
</evidence>
<proteinExistence type="predicted"/>
<accession>A0A3M6SGU6</accession>
<keyword evidence="2" id="KW-0614">Plasmid</keyword>
<dbReference type="AlphaFoldDB" id="A0A3M6SGU6"/>
<dbReference type="EMBL" id="PTLS01000016">
    <property type="protein sequence ID" value="RMX26581.1"/>
    <property type="molecule type" value="Genomic_DNA"/>
</dbReference>
<comment type="caution">
    <text evidence="2">The sequence shown here is derived from an EMBL/GenBank/DDBJ whole genome shotgun (WGS) entry which is preliminary data.</text>
</comment>
<sequence length="152" mass="17573">MKILDDIHGLISSEIPISHIVEKTKINKKVITDLRKISNPDNLNTKILELDFDTIQKLEDFCVYYSYTAAERNRLEKYCHSLVIEGNEKHFSIRLENAGSNDWVHCRILKDETPFGNVTRGAFDPKIFKIPVNAAIKVLNISYIPFFYNDRG</sequence>
<geneLocation type="plasmid" evidence="2">
    <name>pVP-R2lc02</name>
</geneLocation>
<evidence type="ECO:0000313" key="3">
    <source>
        <dbReference type="Proteomes" id="UP000460207"/>
    </source>
</evidence>
<organism evidence="2">
    <name type="scientific">Limosilactobacillus reuteri</name>
    <name type="common">Lactobacillus reuteri</name>
    <dbReference type="NCBI Taxonomy" id="1598"/>
    <lineage>
        <taxon>Bacteria</taxon>
        <taxon>Bacillati</taxon>
        <taxon>Bacillota</taxon>
        <taxon>Bacilli</taxon>
        <taxon>Lactobacillales</taxon>
        <taxon>Lactobacillaceae</taxon>
        <taxon>Limosilactobacillus</taxon>
    </lineage>
</organism>
<protein>
    <submittedName>
        <fullName evidence="2">Uncharacterized protein</fullName>
    </submittedName>
</protein>
<gene>
    <name evidence="2" type="ORF">C5O77_01160</name>
    <name evidence="1" type="ORF">GIX76_08965</name>
</gene>
<dbReference type="RefSeq" id="WP_124215908.1">
    <property type="nucleotide sequence ID" value="NZ_CM011640.1"/>
</dbReference>
<dbReference type="Proteomes" id="UP000276940">
    <property type="component" value="Plasmid pVP-R2lc02"/>
</dbReference>
<dbReference type="Proteomes" id="UP000460207">
    <property type="component" value="Unassembled WGS sequence"/>
</dbReference>
<name>A0A3M6SGU6_LIMRT</name>
<evidence type="ECO:0000313" key="1">
    <source>
        <dbReference type="EMBL" id="MRG90107.1"/>
    </source>
</evidence>
<reference evidence="2" key="1">
    <citation type="journal article" date="2018" name="J Appl Environ Microbiol">
        <title>The gut symbionts Lactobacillus reuteri R2lc and 2010 encode a polyketide synthase cluster that activates the mammalian aryl-hydrocarbon receptor.</title>
        <authorList>
            <person name="Ozcam M."/>
            <person name="Roos S."/>
            <person name="Van Pijkeren J.P."/>
        </authorList>
    </citation>
    <scope>NUCLEOTIDE SEQUENCE [LARGE SCALE GENOMIC DNA]</scope>
    <source>
        <strain evidence="2">R2lc</strain>
        <plasmid evidence="2">pVP-R2lc02</plasmid>
    </source>
</reference>